<gene>
    <name evidence="1" type="ORF">K488DRAFT_80347</name>
</gene>
<accession>A0ACB8QBU5</accession>
<keyword evidence="2" id="KW-1185">Reference proteome</keyword>
<dbReference type="EMBL" id="MU273697">
    <property type="protein sequence ID" value="KAI0029122.1"/>
    <property type="molecule type" value="Genomic_DNA"/>
</dbReference>
<name>A0ACB8QBU5_9AGAM</name>
<organism evidence="1 2">
    <name type="scientific">Vararia minispora EC-137</name>
    <dbReference type="NCBI Taxonomy" id="1314806"/>
    <lineage>
        <taxon>Eukaryota</taxon>
        <taxon>Fungi</taxon>
        <taxon>Dikarya</taxon>
        <taxon>Basidiomycota</taxon>
        <taxon>Agaricomycotina</taxon>
        <taxon>Agaricomycetes</taxon>
        <taxon>Russulales</taxon>
        <taxon>Lachnocladiaceae</taxon>
        <taxon>Vararia</taxon>
    </lineage>
</organism>
<proteinExistence type="predicted"/>
<sequence>MNTTEHQAKAPPELRNVALFLRSTSSGLKSRPGVLGGKRVDYFKGKSAMKALLSPAYAKLKNVPKVASETDAKTVLGSVVPYAFFLRVERNAGGLGSKHLAVNTMQMFAPEEYYVWFFEGAQWMMYAGGIGMVAVVLTGVMFPLWPPVMRQGVGYLSYVVLGLLGLLFAIAIVRLIFYIITVIVVSPGIWIFPNLFADVGFVESFIPLWEWDIPKKKTKKRKGDKGKEKESGVSTPQGATIEEVHDSGISDGSRPTSRGPTIEEAEE</sequence>
<evidence type="ECO:0000313" key="2">
    <source>
        <dbReference type="Proteomes" id="UP000814128"/>
    </source>
</evidence>
<dbReference type="Proteomes" id="UP000814128">
    <property type="component" value="Unassembled WGS sequence"/>
</dbReference>
<comment type="caution">
    <text evidence="1">The sequence shown here is derived from an EMBL/GenBank/DDBJ whole genome shotgun (WGS) entry which is preliminary data.</text>
</comment>
<reference evidence="1" key="1">
    <citation type="submission" date="2021-02" db="EMBL/GenBank/DDBJ databases">
        <authorList>
            <consortium name="DOE Joint Genome Institute"/>
            <person name="Ahrendt S."/>
            <person name="Looney B.P."/>
            <person name="Miyauchi S."/>
            <person name="Morin E."/>
            <person name="Drula E."/>
            <person name="Courty P.E."/>
            <person name="Chicoki N."/>
            <person name="Fauchery L."/>
            <person name="Kohler A."/>
            <person name="Kuo A."/>
            <person name="Labutti K."/>
            <person name="Pangilinan J."/>
            <person name="Lipzen A."/>
            <person name="Riley R."/>
            <person name="Andreopoulos W."/>
            <person name="He G."/>
            <person name="Johnson J."/>
            <person name="Barry K.W."/>
            <person name="Grigoriev I.V."/>
            <person name="Nagy L."/>
            <person name="Hibbett D."/>
            <person name="Henrissat B."/>
            <person name="Matheny P.B."/>
            <person name="Labbe J."/>
            <person name="Martin F."/>
        </authorList>
    </citation>
    <scope>NUCLEOTIDE SEQUENCE</scope>
    <source>
        <strain evidence="1">EC-137</strain>
    </source>
</reference>
<evidence type="ECO:0000313" key="1">
    <source>
        <dbReference type="EMBL" id="KAI0029122.1"/>
    </source>
</evidence>
<reference evidence="1" key="2">
    <citation type="journal article" date="2022" name="New Phytol.">
        <title>Evolutionary transition to the ectomycorrhizal habit in the genomes of a hyperdiverse lineage of mushroom-forming fungi.</title>
        <authorList>
            <person name="Looney B."/>
            <person name="Miyauchi S."/>
            <person name="Morin E."/>
            <person name="Drula E."/>
            <person name="Courty P.E."/>
            <person name="Kohler A."/>
            <person name="Kuo A."/>
            <person name="LaButti K."/>
            <person name="Pangilinan J."/>
            <person name="Lipzen A."/>
            <person name="Riley R."/>
            <person name="Andreopoulos W."/>
            <person name="He G."/>
            <person name="Johnson J."/>
            <person name="Nolan M."/>
            <person name="Tritt A."/>
            <person name="Barry K.W."/>
            <person name="Grigoriev I.V."/>
            <person name="Nagy L.G."/>
            <person name="Hibbett D."/>
            <person name="Henrissat B."/>
            <person name="Matheny P.B."/>
            <person name="Labbe J."/>
            <person name="Martin F.M."/>
        </authorList>
    </citation>
    <scope>NUCLEOTIDE SEQUENCE</scope>
    <source>
        <strain evidence="1">EC-137</strain>
    </source>
</reference>
<protein>
    <submittedName>
        <fullName evidence="1">Translocation protein</fullName>
    </submittedName>
</protein>